<dbReference type="PANTHER" id="PTHR16520">
    <property type="entry name" value="KINETOCHORE SCAFFOLD 1"/>
    <property type="match status" value="1"/>
</dbReference>
<sequence>MRKEGSETRSHHRRYHRRSSSILKVSQSKLPLTDVDVNQQDDVRVPPFKKARKSENRRVSFADTCQIKEFPKDSPGAWHQENSSAENSPSLEETIEQEKPEISGLDKLLTGSIQHPGFSYAEEEVPLGEEGQSLGVQVDPVNHTLIVNDEMELTGVPGLVDEPPDDFGESQGQNNKVDYNFLRSLVSSDKKANCELHIEKPEKLFHVKSKESPETFVYTTMNRYSCLYEENIQSTMSVLTSGTTTLSDQVSMSSRAPLMAVPSSLKPGLNTTVNDVDSLGDLDSNLLVQTGAEKPKATGFLKSLLKSEKKDWDNAVFFGQSSSSVSQHERTQIFGSGDGMDETAVLDNTIWTTEKRDLSRTEGLLQNHVTMEKVSGESNCEKTHVFHSGDAMEETKVFTGTIWTKEEISVQEVEKTQIFDGNGKMDMMEETKVLSGGIWMGSDGKADVEVEKTKIFGMEDQMEETKVLTGGIWTGETKTNDQTRTVDLMEETKPLTGLTMFEHPNQSSNSERATKIHEYSDKTKNFAQDKMDDTEVVSSSILKTEKEDDSLTDIGNNQNLNVSVSKENLNGLKEDDSDEEVTFNIKKTFTGSETLSNKDNTLKEVREQDPDTEQSEKDKQSEVTVGDKDDGNTKSLADLKARLKEHTSRFDDTLLKPEERQSKTNNDFVMSSQIQTNFGVLDLDKKPQNETLMFSNKSAMLEETKMMTTSIEAVSQLPKKPQNQTLMFSNKSAMLEETKMVTTSIETGSSKEEFDMPKPVENQTVMFDDGNAMMEETKAVTSNLIIEPELPSSAGASSSLVKETSEMVDKLPTMAGGNMTVFFGNDTGAMEETKMATTTVGSLTTSSGKNNGLPLMDIPKLPDECVISGSVMNTTNTTRSDEKLEGLMETSMQGLLEQAPPESLLTDLTLNSTALSFRPPSTSSQGVAASPVDSTQALLGKDWDNVTLPGNNSTLHGDMTFPRDSVMVTGEGEKSLISQLSINKTLDCDVTQEDIWDGPMTALSLCNYLHVIVPSCLKVSITELRKTRCSFIQEEDIPCEDLRSKLSALLTVQPHIEAQTEINAQLMAEVEKKKLELEALEEAWSTEPPEIFQFAQTCSQSQKEELREKMMTMSNACTRRGKIEWKRATLQAAKLELEKIQERNRRLNVEVELTLQMATEAVQDMEQVSQELIAIEKEIQEMQNTPSLSEQEIQEYCVEKASLERKQSELLNIKNEELNINEDNNRMAGECEALAWRLSESAQLESERDDIQALEKQSQKVGQEIQLLCGMSGWHLNEDSFKRNHKVFMLERNKLQLEVKHNNDSILSIEMRTCDTDGLSCREQFCYKLVTDAVNGRYLGQKYRQLSSLPKILQEVGSVVSHANNLQYNLLQLQLDHCIVFKYPSLHLEVWSPKKRCVDVSFLFLHMADSLLWSIEPSLSVMHGNLRMDALLSQISQVCLSPENSYLNRVCAAVDLESIQEETHPKCSLCGTVQA</sequence>
<evidence type="ECO:0000313" key="3">
    <source>
        <dbReference type="EnsemblMetazoa" id="G21581.1:cds"/>
    </source>
</evidence>
<keyword evidence="1" id="KW-0175">Coiled coil</keyword>
<evidence type="ECO:0000256" key="1">
    <source>
        <dbReference type="SAM" id="Coils"/>
    </source>
</evidence>
<dbReference type="CDD" id="cd21853">
    <property type="entry name" value="KNL1_NTD"/>
    <property type="match status" value="1"/>
</dbReference>
<dbReference type="GO" id="GO:0005634">
    <property type="term" value="C:nucleus"/>
    <property type="evidence" value="ECO:0007669"/>
    <property type="project" value="TreeGrafter"/>
</dbReference>
<feature type="coiled-coil region" evidence="1">
    <location>
        <begin position="1123"/>
        <end position="1185"/>
    </location>
</feature>
<reference evidence="3" key="1">
    <citation type="submission" date="2022-08" db="UniProtKB">
        <authorList>
            <consortium name="EnsemblMetazoa"/>
        </authorList>
    </citation>
    <scope>IDENTIFICATION</scope>
    <source>
        <strain evidence="3">05x7-T-G4-1.051#20</strain>
    </source>
</reference>
<dbReference type="InterPro" id="IPR037388">
    <property type="entry name" value="Blinkin"/>
</dbReference>
<accession>A0A8W8K463</accession>
<name>A0A8W8K463_MAGGI</name>
<dbReference type="GO" id="GO:0034501">
    <property type="term" value="P:protein localization to kinetochore"/>
    <property type="evidence" value="ECO:0007669"/>
    <property type="project" value="InterPro"/>
</dbReference>
<keyword evidence="4" id="KW-1185">Reference proteome</keyword>
<protein>
    <submittedName>
        <fullName evidence="3">Uncharacterized protein</fullName>
    </submittedName>
</protein>
<feature type="coiled-coil region" evidence="1">
    <location>
        <begin position="1056"/>
        <end position="1083"/>
    </location>
</feature>
<feature type="compositionally biased region" description="Basic and acidic residues" evidence="2">
    <location>
        <begin position="600"/>
        <end position="634"/>
    </location>
</feature>
<proteinExistence type="predicted"/>
<feature type="compositionally biased region" description="Polar residues" evidence="2">
    <location>
        <begin position="80"/>
        <end position="91"/>
    </location>
</feature>
<evidence type="ECO:0000256" key="2">
    <source>
        <dbReference type="SAM" id="MobiDB-lite"/>
    </source>
</evidence>
<organism evidence="3 4">
    <name type="scientific">Magallana gigas</name>
    <name type="common">Pacific oyster</name>
    <name type="synonym">Crassostrea gigas</name>
    <dbReference type="NCBI Taxonomy" id="29159"/>
    <lineage>
        <taxon>Eukaryota</taxon>
        <taxon>Metazoa</taxon>
        <taxon>Spiralia</taxon>
        <taxon>Lophotrochozoa</taxon>
        <taxon>Mollusca</taxon>
        <taxon>Bivalvia</taxon>
        <taxon>Autobranchia</taxon>
        <taxon>Pteriomorphia</taxon>
        <taxon>Ostreida</taxon>
        <taxon>Ostreoidea</taxon>
        <taxon>Ostreidae</taxon>
        <taxon>Magallana</taxon>
    </lineage>
</organism>
<feature type="region of interest" description="Disordered" evidence="2">
    <location>
        <begin position="592"/>
        <end position="634"/>
    </location>
</feature>
<dbReference type="GO" id="GO:0008608">
    <property type="term" value="P:attachment of spindle microtubules to kinetochore"/>
    <property type="evidence" value="ECO:0007669"/>
    <property type="project" value="InterPro"/>
</dbReference>
<feature type="coiled-coil region" evidence="1">
    <location>
        <begin position="1237"/>
        <end position="1264"/>
    </location>
</feature>
<feature type="region of interest" description="Disordered" evidence="2">
    <location>
        <begin position="1"/>
        <end position="98"/>
    </location>
</feature>
<dbReference type="Proteomes" id="UP000005408">
    <property type="component" value="Unassembled WGS sequence"/>
</dbReference>
<evidence type="ECO:0000313" key="4">
    <source>
        <dbReference type="Proteomes" id="UP000005408"/>
    </source>
</evidence>
<feature type="compositionally biased region" description="Basic residues" evidence="2">
    <location>
        <begin position="10"/>
        <end position="19"/>
    </location>
</feature>
<dbReference type="EnsemblMetazoa" id="G21581.1">
    <property type="protein sequence ID" value="G21581.1:cds"/>
    <property type="gene ID" value="G21581"/>
</dbReference>
<dbReference type="PANTHER" id="PTHR16520:SF3">
    <property type="entry name" value="KINETOCHORE SCAFFOLD 1"/>
    <property type="match status" value="1"/>
</dbReference>